<keyword evidence="3" id="KW-1185">Reference proteome</keyword>
<dbReference type="OrthoDB" id="5293665at2759"/>
<feature type="region of interest" description="Disordered" evidence="1">
    <location>
        <begin position="755"/>
        <end position="779"/>
    </location>
</feature>
<name>A0A835YTZ6_9STRA</name>
<dbReference type="Pfam" id="PF18759">
    <property type="entry name" value="Plavaka"/>
    <property type="match status" value="1"/>
</dbReference>
<evidence type="ECO:0000313" key="3">
    <source>
        <dbReference type="Proteomes" id="UP000664859"/>
    </source>
</evidence>
<proteinExistence type="predicted"/>
<dbReference type="Proteomes" id="UP000664859">
    <property type="component" value="Unassembled WGS sequence"/>
</dbReference>
<comment type="caution">
    <text evidence="2">The sequence shown here is derived from an EMBL/GenBank/DDBJ whole genome shotgun (WGS) entry which is preliminary data.</text>
</comment>
<feature type="region of interest" description="Disordered" evidence="1">
    <location>
        <begin position="144"/>
        <end position="168"/>
    </location>
</feature>
<protein>
    <submittedName>
        <fullName evidence="2">Uncharacterized protein</fullName>
    </submittedName>
</protein>
<reference evidence="2" key="1">
    <citation type="submission" date="2021-02" db="EMBL/GenBank/DDBJ databases">
        <title>First Annotated Genome of the Yellow-green Alga Tribonema minus.</title>
        <authorList>
            <person name="Mahan K.M."/>
        </authorList>
    </citation>
    <scope>NUCLEOTIDE SEQUENCE</scope>
    <source>
        <strain evidence="2">UTEX B ZZ1240</strain>
    </source>
</reference>
<sequence length="1004" mass="110466">MLLLRVCQLRLQIADGSALLLGGGQLRLQIIDVGQQGVLHYRETSNVDAAASASETSLGNISDAGLATDDDVGYGYAGGFSFSDSEGETLASAAAEGDSEPAPALPAVLARLRRSLAANEATIATGDSDVEWTGPSHVIHTAQPAAAPEVDDDDSLSTAGVDKADDGDIDAELESIDNEKGRSESDQQWSCVSLAGFLASNSLSDRAGQQLLDLLLDPKFTMDGIMATIGALKASAELIVGLCNDKDESLTLLTKHAIDLNQLGLGEPVYGLHQPVHFYLRNVQQAMQDILQRCSLEDGFAPRFVEQHDADGNRLYGESHTCDQWRAAEDDLRRQGRLQGDAVMVALLAYSDKTMSRSVGNVAFWPMMITILNLPRAVRHRPQCKALLGYIPVLKRPAFLRKLDSNAGPVKQFGLGQARIANACWGKVLTKLVDMERVMPDPAIKFTLKDGSTISGVPRVILFAGDHPESQMVCGMKGAWNASRPCRMCLVPFDHTDRYYRSTEQRGKGEICEPRVVQRVYAEVTEARQLPATRQAQAHVIGGYLGIITAFMVYAGFATVFGVFAATPQDKLHHFKGGLAADLLEYIISSLEKCTLRCGTASKALELWTARLQSLARYSDPQEGRTYRHFTGDILNCVQLASGVVLQLVFQLRYALGEVADVFEPPVHKAVMSTLLQFYDVYLAMDLPTAFTDAMLSDLEDKLERYLTTVNRVFGPGSALNHNMCKPKHHACSHLVQWIRQHGIPENFSTEHMEASHKEHTKDAAAKTNNHSDKERQMVRRDTHRSALESWLTGHEAARAAGPPRAESADVERIKSRMVPPVGRGCRLSALDAACVLPPNVLGYLHTCMAHAVGEDFDQSDLRMHTSYRQLSILGEEKSLIMSLQCRDTWRGGGGRKDDIVVKVAGDGPLYEFTLAYAQLVALLSYQKQQFAFIRWYFDAHRQADHIVTIAPRYLQNKPLRESLQVIDVSSISARAHIIQDRQFSSNIAGEKRFFVHDTNAKLL</sequence>
<accession>A0A835YTZ6</accession>
<evidence type="ECO:0000313" key="2">
    <source>
        <dbReference type="EMBL" id="KAG5180022.1"/>
    </source>
</evidence>
<dbReference type="AlphaFoldDB" id="A0A835YTZ6"/>
<organism evidence="2 3">
    <name type="scientific">Tribonema minus</name>
    <dbReference type="NCBI Taxonomy" id="303371"/>
    <lineage>
        <taxon>Eukaryota</taxon>
        <taxon>Sar</taxon>
        <taxon>Stramenopiles</taxon>
        <taxon>Ochrophyta</taxon>
        <taxon>PX clade</taxon>
        <taxon>Xanthophyceae</taxon>
        <taxon>Tribonematales</taxon>
        <taxon>Tribonemataceae</taxon>
        <taxon>Tribonema</taxon>
    </lineage>
</organism>
<dbReference type="EMBL" id="JAFCMP010000423">
    <property type="protein sequence ID" value="KAG5180022.1"/>
    <property type="molecule type" value="Genomic_DNA"/>
</dbReference>
<gene>
    <name evidence="2" type="ORF">JKP88DRAFT_247107</name>
</gene>
<dbReference type="InterPro" id="IPR041078">
    <property type="entry name" value="Plavaka"/>
</dbReference>
<evidence type="ECO:0000256" key="1">
    <source>
        <dbReference type="SAM" id="MobiDB-lite"/>
    </source>
</evidence>